<dbReference type="RefSeq" id="WP_317786506.1">
    <property type="nucleotide sequence ID" value="NZ_AP028461.1"/>
</dbReference>
<reference evidence="2" key="1">
    <citation type="journal article" date="2019" name="Int. J. Syst. Evol. Microbiol.">
        <title>The Global Catalogue of Microorganisms (GCM) 10K type strain sequencing project: providing services to taxonomists for standard genome sequencing and annotation.</title>
        <authorList>
            <consortium name="The Broad Institute Genomics Platform"/>
            <consortium name="The Broad Institute Genome Sequencing Center for Infectious Disease"/>
            <person name="Wu L."/>
            <person name="Ma J."/>
        </authorList>
    </citation>
    <scope>NUCLEOTIDE SEQUENCE [LARGE SCALE GENOMIC DNA]</scope>
    <source>
        <strain evidence="2">CCM 7526</strain>
    </source>
</reference>
<name>A0ABW4A828_9ACTN</name>
<evidence type="ECO:0000313" key="1">
    <source>
        <dbReference type="EMBL" id="MFD1366212.1"/>
    </source>
</evidence>
<sequence>MPDDEFAERFGDNLSSCTNRKLAAVTLAFAALGKEMTGLPIDFQIQQQTHANKAYPGVRSALFELD</sequence>
<evidence type="ECO:0000313" key="2">
    <source>
        <dbReference type="Proteomes" id="UP001597183"/>
    </source>
</evidence>
<accession>A0ABW4A828</accession>
<protein>
    <submittedName>
        <fullName evidence="1">Uncharacterized protein</fullName>
    </submittedName>
</protein>
<keyword evidence="2" id="KW-1185">Reference proteome</keyword>
<dbReference type="Proteomes" id="UP001597183">
    <property type="component" value="Unassembled WGS sequence"/>
</dbReference>
<proteinExistence type="predicted"/>
<comment type="caution">
    <text evidence="1">The sequence shown here is derived from an EMBL/GenBank/DDBJ whole genome shotgun (WGS) entry which is preliminary data.</text>
</comment>
<organism evidence="1 2">
    <name type="scientific">Actinoplanes sichuanensis</name>
    <dbReference type="NCBI Taxonomy" id="512349"/>
    <lineage>
        <taxon>Bacteria</taxon>
        <taxon>Bacillati</taxon>
        <taxon>Actinomycetota</taxon>
        <taxon>Actinomycetes</taxon>
        <taxon>Micromonosporales</taxon>
        <taxon>Micromonosporaceae</taxon>
        <taxon>Actinoplanes</taxon>
    </lineage>
</organism>
<gene>
    <name evidence="1" type="ORF">ACFQ5G_12730</name>
</gene>
<dbReference type="EMBL" id="JBHTMK010000016">
    <property type="protein sequence ID" value="MFD1366212.1"/>
    <property type="molecule type" value="Genomic_DNA"/>
</dbReference>